<dbReference type="AlphaFoldDB" id="A0AAD9BJC5"/>
<dbReference type="EMBL" id="JASDAP010000022">
    <property type="protein sequence ID" value="KAK1883982.1"/>
    <property type="molecule type" value="Genomic_DNA"/>
</dbReference>
<protein>
    <submittedName>
        <fullName evidence="1">MEIOTIC F-BOX protein MOF</fullName>
    </submittedName>
</protein>
<accession>A0AAD9BJC5</accession>
<name>A0AAD9BJC5_DISEL</name>
<sequence>MADEFPPEEVKNTFCVKVRLTLPIECTLRLTLPYRVHAASDAPLSSARCVWRSLIECTLRLTHPIECTLRLTHPYRVHAASDAPLSSARCV</sequence>
<evidence type="ECO:0000313" key="2">
    <source>
        <dbReference type="Proteomes" id="UP001228049"/>
    </source>
</evidence>
<reference evidence="1" key="1">
    <citation type="submission" date="2023-04" db="EMBL/GenBank/DDBJ databases">
        <title>Chromosome-level genome of Chaenocephalus aceratus.</title>
        <authorList>
            <person name="Park H."/>
        </authorList>
    </citation>
    <scope>NUCLEOTIDE SEQUENCE</scope>
    <source>
        <strain evidence="1">DE</strain>
        <tissue evidence="1">Muscle</tissue>
    </source>
</reference>
<comment type="caution">
    <text evidence="1">The sequence shown here is derived from an EMBL/GenBank/DDBJ whole genome shotgun (WGS) entry which is preliminary data.</text>
</comment>
<organism evidence="1 2">
    <name type="scientific">Dissostichus eleginoides</name>
    <name type="common">Patagonian toothfish</name>
    <name type="synonym">Dissostichus amissus</name>
    <dbReference type="NCBI Taxonomy" id="100907"/>
    <lineage>
        <taxon>Eukaryota</taxon>
        <taxon>Metazoa</taxon>
        <taxon>Chordata</taxon>
        <taxon>Craniata</taxon>
        <taxon>Vertebrata</taxon>
        <taxon>Euteleostomi</taxon>
        <taxon>Actinopterygii</taxon>
        <taxon>Neopterygii</taxon>
        <taxon>Teleostei</taxon>
        <taxon>Neoteleostei</taxon>
        <taxon>Acanthomorphata</taxon>
        <taxon>Eupercaria</taxon>
        <taxon>Perciformes</taxon>
        <taxon>Notothenioidei</taxon>
        <taxon>Nototheniidae</taxon>
        <taxon>Dissostichus</taxon>
    </lineage>
</organism>
<dbReference type="Proteomes" id="UP001228049">
    <property type="component" value="Unassembled WGS sequence"/>
</dbReference>
<proteinExistence type="predicted"/>
<evidence type="ECO:0000313" key="1">
    <source>
        <dbReference type="EMBL" id="KAK1883982.1"/>
    </source>
</evidence>
<keyword evidence="2" id="KW-1185">Reference proteome</keyword>
<gene>
    <name evidence="1" type="ORF">KUDE01_022305</name>
</gene>